<proteinExistence type="predicted"/>
<accession>A0ABT6N1K4</accession>
<keyword evidence="2" id="KW-1185">Reference proteome</keyword>
<dbReference type="RefSeq" id="WP_281044240.1">
    <property type="nucleotide sequence ID" value="NZ_JARYGZ010000001.1"/>
</dbReference>
<dbReference type="Proteomes" id="UP001160625">
    <property type="component" value="Unassembled WGS sequence"/>
</dbReference>
<gene>
    <name evidence="1" type="ORF">QGN17_09520</name>
</gene>
<name>A0ABT6N1K4_9SPHN</name>
<evidence type="ECO:0000313" key="2">
    <source>
        <dbReference type="Proteomes" id="UP001160625"/>
    </source>
</evidence>
<comment type="caution">
    <text evidence="1">The sequence shown here is derived from an EMBL/GenBank/DDBJ whole genome shotgun (WGS) entry which is preliminary data.</text>
</comment>
<evidence type="ECO:0000313" key="1">
    <source>
        <dbReference type="EMBL" id="MDH7638968.1"/>
    </source>
</evidence>
<sequence>MIVIIQHGNSLGVGRTVSPATQIQVPMFSKTPVPGGIRAGE</sequence>
<organism evidence="1 2">
    <name type="scientific">Sphingomonas oryzagri</name>
    <dbReference type="NCBI Taxonomy" id="3042314"/>
    <lineage>
        <taxon>Bacteria</taxon>
        <taxon>Pseudomonadati</taxon>
        <taxon>Pseudomonadota</taxon>
        <taxon>Alphaproteobacteria</taxon>
        <taxon>Sphingomonadales</taxon>
        <taxon>Sphingomonadaceae</taxon>
        <taxon>Sphingomonas</taxon>
    </lineage>
</organism>
<protein>
    <submittedName>
        <fullName evidence="1">Uncharacterized protein</fullName>
    </submittedName>
</protein>
<dbReference type="EMBL" id="JARYGZ010000001">
    <property type="protein sequence ID" value="MDH7638968.1"/>
    <property type="molecule type" value="Genomic_DNA"/>
</dbReference>
<reference evidence="1" key="1">
    <citation type="submission" date="2023-04" db="EMBL/GenBank/DDBJ databases">
        <title>Sphingomonas sp. MAHUQ-71 isolated from rice field.</title>
        <authorList>
            <person name="Huq M.A."/>
        </authorList>
    </citation>
    <scope>NUCLEOTIDE SEQUENCE</scope>
    <source>
        <strain evidence="1">MAHUQ-71</strain>
    </source>
</reference>